<dbReference type="InterPro" id="IPR037066">
    <property type="entry name" value="Plug_dom_sf"/>
</dbReference>
<dbReference type="EMBL" id="JAASQL010000001">
    <property type="protein sequence ID" value="NIJ44630.1"/>
    <property type="molecule type" value="Genomic_DNA"/>
</dbReference>
<evidence type="ECO:0000313" key="12">
    <source>
        <dbReference type="Proteomes" id="UP000745859"/>
    </source>
</evidence>
<dbReference type="SUPFAM" id="SSF49464">
    <property type="entry name" value="Carboxypeptidase regulatory domain-like"/>
    <property type="match status" value="1"/>
</dbReference>
<keyword evidence="6 8" id="KW-0472">Membrane</keyword>
<feature type="signal peptide" evidence="9">
    <location>
        <begin position="1"/>
        <end position="19"/>
    </location>
</feature>
<keyword evidence="4 8" id="KW-0812">Transmembrane</keyword>
<evidence type="ECO:0000256" key="1">
    <source>
        <dbReference type="ARBA" id="ARBA00004571"/>
    </source>
</evidence>
<dbReference type="PANTHER" id="PTHR30069">
    <property type="entry name" value="TONB-DEPENDENT OUTER MEMBRANE RECEPTOR"/>
    <property type="match status" value="1"/>
</dbReference>
<dbReference type="RefSeq" id="WP_167184981.1">
    <property type="nucleotide sequence ID" value="NZ_JAASQL010000001.1"/>
</dbReference>
<dbReference type="NCBIfam" id="TIGR04056">
    <property type="entry name" value="OMP_RagA_SusC"/>
    <property type="match status" value="1"/>
</dbReference>
<feature type="domain" description="TonB-dependent receptor plug" evidence="10">
    <location>
        <begin position="112"/>
        <end position="217"/>
    </location>
</feature>
<name>A0ABX0U9K4_9FLAO</name>
<evidence type="ECO:0000256" key="4">
    <source>
        <dbReference type="ARBA" id="ARBA00022692"/>
    </source>
</evidence>
<dbReference type="Gene3D" id="2.170.130.10">
    <property type="entry name" value="TonB-dependent receptor, plug domain"/>
    <property type="match status" value="1"/>
</dbReference>
<dbReference type="Gene3D" id="2.40.170.20">
    <property type="entry name" value="TonB-dependent receptor, beta-barrel domain"/>
    <property type="match status" value="1"/>
</dbReference>
<dbReference type="InterPro" id="IPR008969">
    <property type="entry name" value="CarboxyPept-like_regulatory"/>
</dbReference>
<dbReference type="Pfam" id="PF07715">
    <property type="entry name" value="Plug"/>
    <property type="match status" value="1"/>
</dbReference>
<dbReference type="SUPFAM" id="SSF56935">
    <property type="entry name" value="Porins"/>
    <property type="match status" value="1"/>
</dbReference>
<dbReference type="InterPro" id="IPR023996">
    <property type="entry name" value="TonB-dep_OMP_SusC/RagA"/>
</dbReference>
<evidence type="ECO:0000256" key="2">
    <source>
        <dbReference type="ARBA" id="ARBA00022448"/>
    </source>
</evidence>
<dbReference type="InterPro" id="IPR012910">
    <property type="entry name" value="Plug_dom"/>
</dbReference>
<keyword evidence="3 8" id="KW-1134">Transmembrane beta strand</keyword>
<dbReference type="Proteomes" id="UP000745859">
    <property type="component" value="Unassembled WGS sequence"/>
</dbReference>
<dbReference type="PANTHER" id="PTHR30069:SF29">
    <property type="entry name" value="HEMOGLOBIN AND HEMOGLOBIN-HAPTOGLOBIN-BINDING PROTEIN 1-RELATED"/>
    <property type="match status" value="1"/>
</dbReference>
<keyword evidence="12" id="KW-1185">Reference proteome</keyword>
<evidence type="ECO:0000256" key="6">
    <source>
        <dbReference type="ARBA" id="ARBA00023136"/>
    </source>
</evidence>
<gene>
    <name evidence="11" type="ORF">FHR24_001069</name>
</gene>
<sequence length="1055" mass="114667">MKKLIYLIPLLMISFFSYSQEKNVVGIITDLKTGDVLPGVSVLVKGTTKGTYSNFDGEYKLSNITNGQILKISYLGYTPQEITVASSNLDIQLEEDIESLSEVVVIGYGTQKKKEVTGAVSVVNAEVIEALNPTRVEQALQGQVSGVNITSTSGAPGSGMNIRIRGVSTNGDSRPLILVDGNPITDLSVINPNDIKSVNVLKDATAGIYGVRAANGVILIETKTGSKKSDLKFNLTANYSLQQTSNELDLLDAKGLAAYVNEATGTDRYFIHPTTGLVYDTNVSAVNALPNTDWQNEVFELAPSYDVNLTASGGTEKLAYSFGTSFLSQDGIVGGDKSNYNRFTARTNLQYDVTDKLKLAATAIYTRSQKNKLQEGGIGAVLYNAINADPFTLPVDPTPLADVGFEELRNGYGIVQTGAIEVSNPLSQMASTYDTDIINKISPTISAEYSFTDHLSVKSKYLMNHATVDIETFRPLVFMGQNKSLSRINNNEYVENVDTFDDYTWNNIITYQNTFNDVHNLTVLLGHEMVEFRGKYKGQTGIGLKNGDNTYEQASIANSETVNPRYQPADIESGANQFKNRLQSVFTRLQYNYKEKYLVSAVFRRDASSKFNKGNNVGYFPSISLGWNLSDEAFLKDHKNISSLKLRGSYGTIGNDRIDGDFPYVGLLDGEGTYSTNEEDEISDLLVGVAEGKLGNPSLKWETTTTANFGIDLSLLKNRLTFTADVFKKVTDDLLISAESSALTGVAGIGSSAPFINAGSVENSGVEFLVSYRDQLSKDFKFNASLNFATLKNEVTYVGNLAGFEQGGAFGVGTGIVPSRMEAGHALGYFYGYKTNGIYQNQAEIDALNANAPDNEYHSGAGVGDLKFVDTNGDGVISEEDKTDIGDPIADLTAGLNLGFTYKNIDFSASAIGSFGNEMVRDYERLNLLANKSTRVLDRWTPTNPSNTVPRATTGASINTDLFSDYYVEDASYIRIQNVQIGYNFDKKILEKIGVDRARLFLSANNLHTFTDYSGYDPSASGSGTDGKGDPIGAGIDRGFYPVATTYILGLNLTF</sequence>
<proteinExistence type="inferred from homology"/>
<evidence type="ECO:0000256" key="8">
    <source>
        <dbReference type="PROSITE-ProRule" id="PRU01360"/>
    </source>
</evidence>
<evidence type="ECO:0000256" key="9">
    <source>
        <dbReference type="SAM" id="SignalP"/>
    </source>
</evidence>
<dbReference type="PROSITE" id="PS52016">
    <property type="entry name" value="TONB_DEPENDENT_REC_3"/>
    <property type="match status" value="1"/>
</dbReference>
<evidence type="ECO:0000256" key="3">
    <source>
        <dbReference type="ARBA" id="ARBA00022452"/>
    </source>
</evidence>
<comment type="similarity">
    <text evidence="8">Belongs to the TonB-dependent receptor family.</text>
</comment>
<dbReference type="NCBIfam" id="TIGR04057">
    <property type="entry name" value="SusC_RagA_signa"/>
    <property type="match status" value="1"/>
</dbReference>
<accession>A0ABX0U9K4</accession>
<comment type="subcellular location">
    <subcellularLocation>
        <location evidence="1 8">Cell outer membrane</location>
        <topology evidence="1 8">Multi-pass membrane protein</topology>
    </subcellularLocation>
</comment>
<evidence type="ECO:0000313" key="11">
    <source>
        <dbReference type="EMBL" id="NIJ44630.1"/>
    </source>
</evidence>
<feature type="chain" id="PRO_5045067104" evidence="9">
    <location>
        <begin position="20"/>
        <end position="1055"/>
    </location>
</feature>
<protein>
    <submittedName>
        <fullName evidence="11">TonB-linked SusC/RagA family outer membrane protein</fullName>
    </submittedName>
</protein>
<evidence type="ECO:0000259" key="10">
    <source>
        <dbReference type="Pfam" id="PF07715"/>
    </source>
</evidence>
<reference evidence="11 12" key="1">
    <citation type="submission" date="2020-03" db="EMBL/GenBank/DDBJ databases">
        <title>Genomic Encyclopedia of Type Strains, Phase IV (KMG-IV): sequencing the most valuable type-strain genomes for metagenomic binning, comparative biology and taxonomic classification.</title>
        <authorList>
            <person name="Goeker M."/>
        </authorList>
    </citation>
    <scope>NUCLEOTIDE SEQUENCE [LARGE SCALE GENOMIC DNA]</scope>
    <source>
        <strain evidence="11 12">DSM 101599</strain>
    </source>
</reference>
<keyword evidence="7 8" id="KW-0998">Cell outer membrane</keyword>
<dbReference type="InterPro" id="IPR023997">
    <property type="entry name" value="TonB-dep_OMP_SusC/RagA_CS"/>
</dbReference>
<dbReference type="Pfam" id="PF13715">
    <property type="entry name" value="CarbopepD_reg_2"/>
    <property type="match status" value="1"/>
</dbReference>
<comment type="caution">
    <text evidence="11">The sequence shown here is derived from an EMBL/GenBank/DDBJ whole genome shotgun (WGS) entry which is preliminary data.</text>
</comment>
<dbReference type="Gene3D" id="2.60.40.1120">
    <property type="entry name" value="Carboxypeptidase-like, regulatory domain"/>
    <property type="match status" value="1"/>
</dbReference>
<keyword evidence="2 8" id="KW-0813">Transport</keyword>
<evidence type="ECO:0000256" key="5">
    <source>
        <dbReference type="ARBA" id="ARBA00022729"/>
    </source>
</evidence>
<evidence type="ECO:0000256" key="7">
    <source>
        <dbReference type="ARBA" id="ARBA00023237"/>
    </source>
</evidence>
<dbReference type="InterPro" id="IPR039426">
    <property type="entry name" value="TonB-dep_rcpt-like"/>
</dbReference>
<keyword evidence="5 9" id="KW-0732">Signal</keyword>
<organism evidence="11 12">
    <name type="scientific">Wenyingzhuangia heitensis</name>
    <dbReference type="NCBI Taxonomy" id="1487859"/>
    <lineage>
        <taxon>Bacteria</taxon>
        <taxon>Pseudomonadati</taxon>
        <taxon>Bacteroidota</taxon>
        <taxon>Flavobacteriia</taxon>
        <taxon>Flavobacteriales</taxon>
        <taxon>Flavobacteriaceae</taxon>
        <taxon>Wenyingzhuangia</taxon>
    </lineage>
</organism>
<dbReference type="InterPro" id="IPR036942">
    <property type="entry name" value="Beta-barrel_TonB_sf"/>
</dbReference>